<proteinExistence type="predicted"/>
<name>A0A0K0G3I2_STRVS</name>
<dbReference type="AlphaFoldDB" id="A0A0K0G3I2"/>
<evidence type="ECO:0000313" key="3">
    <source>
        <dbReference type="WBParaSite" id="SVE_1928700.1"/>
    </source>
</evidence>
<sequence>MEHGKKQVSAFVDKLQDNEYFEVISLGTKHVQLKGDLQKGDILKCQYRTDYNIVFILKVSGSSKGSHSRSVLKSETKRSTKSNINSKSKNGSRSTSKSGTTCSKSNTFNTRSTNLVQLTAIK</sequence>
<feature type="compositionally biased region" description="Low complexity" evidence="1">
    <location>
        <begin position="62"/>
        <end position="71"/>
    </location>
</feature>
<reference evidence="2" key="1">
    <citation type="submission" date="2014-07" db="EMBL/GenBank/DDBJ databases">
        <authorList>
            <person name="Martin A.A"/>
            <person name="De Silva N."/>
        </authorList>
    </citation>
    <scope>NUCLEOTIDE SEQUENCE</scope>
</reference>
<keyword evidence="2" id="KW-1185">Reference proteome</keyword>
<dbReference type="Proteomes" id="UP000035680">
    <property type="component" value="Unassembled WGS sequence"/>
</dbReference>
<reference evidence="3" key="2">
    <citation type="submission" date="2015-08" db="UniProtKB">
        <authorList>
            <consortium name="WormBaseParasite"/>
        </authorList>
    </citation>
    <scope>IDENTIFICATION</scope>
</reference>
<feature type="compositionally biased region" description="Low complexity" evidence="1">
    <location>
        <begin position="81"/>
        <end position="107"/>
    </location>
</feature>
<evidence type="ECO:0000256" key="1">
    <source>
        <dbReference type="SAM" id="MobiDB-lite"/>
    </source>
</evidence>
<feature type="region of interest" description="Disordered" evidence="1">
    <location>
        <begin position="62"/>
        <end position="108"/>
    </location>
</feature>
<evidence type="ECO:0000313" key="2">
    <source>
        <dbReference type="Proteomes" id="UP000035680"/>
    </source>
</evidence>
<dbReference type="WBParaSite" id="SVE_1928700.1">
    <property type="protein sequence ID" value="SVE_1928700.1"/>
    <property type="gene ID" value="SVE_1928700"/>
</dbReference>
<organism evidence="2 3">
    <name type="scientific">Strongyloides venezuelensis</name>
    <name type="common">Threadworm</name>
    <dbReference type="NCBI Taxonomy" id="75913"/>
    <lineage>
        <taxon>Eukaryota</taxon>
        <taxon>Metazoa</taxon>
        <taxon>Ecdysozoa</taxon>
        <taxon>Nematoda</taxon>
        <taxon>Chromadorea</taxon>
        <taxon>Rhabditida</taxon>
        <taxon>Tylenchina</taxon>
        <taxon>Panagrolaimomorpha</taxon>
        <taxon>Strongyloidoidea</taxon>
        <taxon>Strongyloididae</taxon>
        <taxon>Strongyloides</taxon>
    </lineage>
</organism>
<protein>
    <submittedName>
        <fullName evidence="3">DUF3850 domain-containing protein</fullName>
    </submittedName>
</protein>
<accession>A0A0K0G3I2</accession>